<dbReference type="GO" id="GO:0004176">
    <property type="term" value="F:ATP-dependent peptidase activity"/>
    <property type="evidence" value="ECO:0007669"/>
    <property type="project" value="TreeGrafter"/>
</dbReference>
<keyword evidence="1" id="KW-0067">ATP-binding</keyword>
<comment type="similarity">
    <text evidence="1">Belongs to the AAA ATPase family.</text>
</comment>
<reference evidence="5 6" key="1">
    <citation type="journal article" date="2006" name="J. Bacteriol.">
        <title>Living with genome instability: the adaptation of phytoplasmas to diverse environments of their insect and plant hosts.</title>
        <authorList>
            <person name="Bai X."/>
            <person name="Zhang J."/>
            <person name="Ewing A."/>
            <person name="Miller S.A."/>
            <person name="Jancso Radek A."/>
            <person name="Shevchenko D.V."/>
            <person name="Tsukerman K."/>
            <person name="Walunas T."/>
            <person name="Lapidus A."/>
            <person name="Campbell J.W."/>
            <person name="Hogenhout S.A."/>
        </authorList>
    </citation>
    <scope>NUCLEOTIDE SEQUENCE [LARGE SCALE GENOMIC DNA]</scope>
    <source>
        <strain evidence="5 6">AYWB</strain>
    </source>
</reference>
<accession>Q2NJ67</accession>
<dbReference type="PhylomeDB" id="Q2NJ67"/>
<dbReference type="HOGENOM" id="CLU_020918_0_0_14"/>
<feature type="coiled-coil region" evidence="2">
    <location>
        <begin position="57"/>
        <end position="143"/>
    </location>
</feature>
<keyword evidence="3" id="KW-0472">Membrane</keyword>
<dbReference type="AlphaFoldDB" id="Q2NJ67"/>
<keyword evidence="5" id="KW-0645">Protease</keyword>
<keyword evidence="5" id="KW-0378">Hydrolase</keyword>
<dbReference type="GO" id="GO:0006508">
    <property type="term" value="P:proteolysis"/>
    <property type="evidence" value="ECO:0007669"/>
    <property type="project" value="UniProtKB-KW"/>
</dbReference>
<dbReference type="STRING" id="322098.AYWB_409"/>
<proteinExistence type="inferred from homology"/>
<dbReference type="Proteomes" id="UP000001934">
    <property type="component" value="Chromosome"/>
</dbReference>
<keyword evidence="3" id="KW-0812">Transmembrane</keyword>
<feature type="domain" description="AAA+ ATPase" evidence="4">
    <location>
        <begin position="303"/>
        <end position="438"/>
    </location>
</feature>
<dbReference type="SMART" id="SM00382">
    <property type="entry name" value="AAA"/>
    <property type="match status" value="1"/>
</dbReference>
<dbReference type="KEGG" id="ayw:AYWB_409"/>
<keyword evidence="1" id="KW-0547">Nucleotide-binding</keyword>
<dbReference type="PANTHER" id="PTHR23076">
    <property type="entry name" value="METALLOPROTEASE M41 FTSH"/>
    <property type="match status" value="1"/>
</dbReference>
<keyword evidence="3" id="KW-1133">Transmembrane helix</keyword>
<dbReference type="RefSeq" id="WP_011412690.1">
    <property type="nucleotide sequence ID" value="NC_007716.1"/>
</dbReference>
<evidence type="ECO:0000313" key="6">
    <source>
        <dbReference type="Proteomes" id="UP000001934"/>
    </source>
</evidence>
<dbReference type="OrthoDB" id="385627at2"/>
<evidence type="ECO:0000259" key="4">
    <source>
        <dbReference type="SMART" id="SM00382"/>
    </source>
</evidence>
<dbReference type="InterPro" id="IPR027417">
    <property type="entry name" value="P-loop_NTPase"/>
</dbReference>
<evidence type="ECO:0000256" key="2">
    <source>
        <dbReference type="SAM" id="Coils"/>
    </source>
</evidence>
<dbReference type="Gene3D" id="3.40.50.300">
    <property type="entry name" value="P-loop containing nucleotide triphosphate hydrolases"/>
    <property type="match status" value="1"/>
</dbReference>
<dbReference type="PROSITE" id="PS00674">
    <property type="entry name" value="AAA"/>
    <property type="match status" value="1"/>
</dbReference>
<keyword evidence="2" id="KW-0175">Coiled coil</keyword>
<dbReference type="SUPFAM" id="SSF52540">
    <property type="entry name" value="P-loop containing nucleoside triphosphate hydrolases"/>
    <property type="match status" value="1"/>
</dbReference>
<organism evidence="5 6">
    <name type="scientific">Aster yellows witches'-broom phytoplasma (strain AYWB)</name>
    <dbReference type="NCBI Taxonomy" id="322098"/>
    <lineage>
        <taxon>Bacteria</taxon>
        <taxon>Bacillati</taxon>
        <taxon>Mycoplasmatota</taxon>
        <taxon>Mollicutes</taxon>
        <taxon>Acholeplasmatales</taxon>
        <taxon>Acholeplasmataceae</taxon>
        <taxon>Candidatus Phytoplasma</taxon>
        <taxon>16SrI (Aster yellows group)</taxon>
    </lineage>
</organism>
<evidence type="ECO:0000313" key="5">
    <source>
        <dbReference type="EMBL" id="ABC65526.1"/>
    </source>
</evidence>
<dbReference type="InterPro" id="IPR003960">
    <property type="entry name" value="ATPase_AAA_CS"/>
</dbReference>
<dbReference type="eggNOG" id="COG0465">
    <property type="taxonomic scope" value="Bacteria"/>
</dbReference>
<dbReference type="InterPro" id="IPR003959">
    <property type="entry name" value="ATPase_AAA_core"/>
</dbReference>
<feature type="transmembrane region" description="Helical" evidence="3">
    <location>
        <begin position="7"/>
        <end position="27"/>
    </location>
</feature>
<keyword evidence="6" id="KW-1185">Reference proteome</keyword>
<sequence length="701" mass="82870">MKLKQIYLNLLVVCGFAILGLWIYGFFLKNYNNNNLFQNNHPSTNQNKSFEEISKYLKELKKTSEAKINENNQRNQQIEHLTQQIKLNLELMNDFNIELKKLTTTKEDKENNLQNKDLKEEEKHQLQEEIISLNKKIQEIKEKKEPIHKQTLELIEQKKQLLTTKSKSKEQFKETNFRIIKNNNNLFITKKIQGLQKTMALNDANKNIIKDLMIQNKDNTEEFQKLKSYDLFLDGQLIHFDKQIKQLQEEIKSLQNNISYHSPKQKVMFSDIYGLKQEKEELEDLIEYFQDDDFDMVNFDKVIPRGYLLYGPPGTGKSFLIEALCNELGTHYIVLEPSRFEKTYVGEGNEELEKIWQEAESHKKTIIFIDEISGLANREDNQSNKTSINIVNNLLTKLDGFKRSDKKIVLMGATNHLDKIDSALRSRFSKEIKIDLLKDDEIEGFLQFLVTDYKIIYQTYIHLKEIANKCKGKTISTRDLREKIIESAFIKAKKYKRKNPKHEVILPSDLDEAINTFQNIKLSDTEKENRRKECEEQYVEWKEGLLKYLTPSKDNTQVNKKYIFYGLNGLGKGQHQEYEPTDLATFCKTPFNEWHILSLEFTPGQYFNFFHTKNKYKDSQFYPHSPIVSPSNYYIYLNYKGPKYLLEEDEDFFMDEVDCPTNKKDEDNHAICKTYYLHFNPVQQCINLYTKKFNTKENANN</sequence>
<evidence type="ECO:0000256" key="3">
    <source>
        <dbReference type="SAM" id="Phobius"/>
    </source>
</evidence>
<name>Q2NJ67_AYWBP</name>
<dbReference type="GO" id="GO:0005524">
    <property type="term" value="F:ATP binding"/>
    <property type="evidence" value="ECO:0007669"/>
    <property type="project" value="UniProtKB-KW"/>
</dbReference>
<gene>
    <name evidence="5" type="primary">hflB</name>
    <name evidence="5" type="ordered locus">AYWB_409</name>
</gene>
<protein>
    <submittedName>
        <fullName evidence="5">ATP-dependent Zn protease</fullName>
    </submittedName>
</protein>
<dbReference type="eggNOG" id="COG1196">
    <property type="taxonomic scope" value="Bacteria"/>
</dbReference>
<evidence type="ECO:0000256" key="1">
    <source>
        <dbReference type="RuleBase" id="RU003651"/>
    </source>
</evidence>
<dbReference type="Pfam" id="PF00004">
    <property type="entry name" value="AAA"/>
    <property type="match status" value="1"/>
</dbReference>
<dbReference type="PANTHER" id="PTHR23076:SF97">
    <property type="entry name" value="ATP-DEPENDENT ZINC METALLOPROTEASE YME1L1"/>
    <property type="match status" value="1"/>
</dbReference>
<dbReference type="InterPro" id="IPR003593">
    <property type="entry name" value="AAA+_ATPase"/>
</dbReference>
<dbReference type="EMBL" id="CP000061">
    <property type="protein sequence ID" value="ABC65526.1"/>
    <property type="molecule type" value="Genomic_DNA"/>
</dbReference>
<dbReference type="GO" id="GO:0016887">
    <property type="term" value="F:ATP hydrolysis activity"/>
    <property type="evidence" value="ECO:0007669"/>
    <property type="project" value="InterPro"/>
</dbReference>